<keyword evidence="1 4" id="KW-0813">Transport</keyword>
<dbReference type="InterPro" id="IPR009060">
    <property type="entry name" value="UBA-like_sf"/>
</dbReference>
<dbReference type="HAMAP" id="MF_00814">
    <property type="entry name" value="NAC_arch"/>
    <property type="match status" value="1"/>
</dbReference>
<evidence type="ECO:0000256" key="2">
    <source>
        <dbReference type="ARBA" id="ARBA00022884"/>
    </source>
</evidence>
<evidence type="ECO:0000256" key="1">
    <source>
        <dbReference type="ARBA" id="ARBA00022448"/>
    </source>
</evidence>
<evidence type="ECO:0000313" key="7">
    <source>
        <dbReference type="EMBL" id="ABS56346.1"/>
    </source>
</evidence>
<sequence>MRKMLPGNINPRQMKTMMKKLGMQVEQIEDVQSIVIKTPKGNWVFDEAEVTVMTMQGSTSYQVTGTPHFEEAAVEIPAEDIAMVAEQAQVPPEKAKEALVATRGDIAEAIVKLSSP</sequence>
<dbReference type="PROSITE" id="PS51151">
    <property type="entry name" value="NAC_AB"/>
    <property type="match status" value="1"/>
</dbReference>
<dbReference type="HOGENOM" id="CLU_146475_1_0_2"/>
<dbReference type="Gene3D" id="1.10.8.10">
    <property type="entry name" value="DNA helicase RuvA subunit, C-terminal domain"/>
    <property type="match status" value="1"/>
</dbReference>
<evidence type="ECO:0000256" key="4">
    <source>
        <dbReference type="HAMAP-Rule" id="MF_00814"/>
    </source>
</evidence>
<dbReference type="AlphaFoldDB" id="A7I9D5"/>
<evidence type="ECO:0000256" key="3">
    <source>
        <dbReference type="ARBA" id="ARBA00022927"/>
    </source>
</evidence>
<dbReference type="CDD" id="cd14359">
    <property type="entry name" value="UBA_AeNAC"/>
    <property type="match status" value="1"/>
</dbReference>
<dbReference type="InterPro" id="IPR005231">
    <property type="entry name" value="NAC_arc"/>
</dbReference>
<dbReference type="SUPFAM" id="SSF46934">
    <property type="entry name" value="UBA-like"/>
    <property type="match status" value="1"/>
</dbReference>
<dbReference type="KEGG" id="mbn:Mboo_1830"/>
<dbReference type="Pfam" id="PF01849">
    <property type="entry name" value="NAC"/>
    <property type="match status" value="1"/>
</dbReference>
<dbReference type="Proteomes" id="UP000002408">
    <property type="component" value="Chromosome"/>
</dbReference>
<dbReference type="eggNOG" id="arCOG04061">
    <property type="taxonomic scope" value="Archaea"/>
</dbReference>
<reference evidence="8" key="1">
    <citation type="journal article" date="2015" name="Microbiology">
        <title>Genome of Methanoregula boonei 6A8 reveals adaptations to oligotrophic peatland environments.</title>
        <authorList>
            <person name="Braeuer S."/>
            <person name="Cadillo-Quiroz H."/>
            <person name="Kyrpides N."/>
            <person name="Woyke T."/>
            <person name="Goodwin L."/>
            <person name="Detter C."/>
            <person name="Podell S."/>
            <person name="Yavitt J.B."/>
            <person name="Zinder S.H."/>
        </authorList>
    </citation>
    <scope>NUCLEOTIDE SEQUENCE [LARGE SCALE GENOMIC DNA]</scope>
    <source>
        <strain evidence="8">DSM 21154 / JCM 14090 / 6A8</strain>
    </source>
</reference>
<comment type="subunit">
    <text evidence="4">Homodimer. Interacts with the ribosome. Binds ribosomal RNA.</text>
</comment>
<evidence type="ECO:0000259" key="6">
    <source>
        <dbReference type="PROSITE" id="PS51151"/>
    </source>
</evidence>
<dbReference type="Gene3D" id="2.20.70.30">
    <property type="entry name" value="Nascent polypeptide-associated complex domain"/>
    <property type="match status" value="1"/>
</dbReference>
<keyword evidence="8" id="KW-1185">Reference proteome</keyword>
<evidence type="ECO:0000313" key="8">
    <source>
        <dbReference type="Proteomes" id="UP000002408"/>
    </source>
</evidence>
<keyword evidence="2 4" id="KW-0694">RNA-binding</keyword>
<dbReference type="NCBIfam" id="TIGR00264">
    <property type="entry name" value="archaeal-type nascent polypeptide-associated complex protein"/>
    <property type="match status" value="1"/>
</dbReference>
<dbReference type="GO" id="GO:0015031">
    <property type="term" value="P:protein transport"/>
    <property type="evidence" value="ECO:0007669"/>
    <property type="project" value="UniProtKB-UniRule"/>
</dbReference>
<dbReference type="EMBL" id="CP000780">
    <property type="protein sequence ID" value="ABS56346.1"/>
    <property type="molecule type" value="Genomic_DNA"/>
</dbReference>
<name>A7I9D5_METB6</name>
<protein>
    <recommendedName>
        <fullName evidence="4 5">Nascent polypeptide-associated complex protein</fullName>
    </recommendedName>
</protein>
<keyword evidence="3 4" id="KW-0653">Protein transport</keyword>
<dbReference type="InterPro" id="IPR038187">
    <property type="entry name" value="NAC_A/B_dom_sf"/>
</dbReference>
<feature type="domain" description="NAC-A/B" evidence="6">
    <location>
        <begin position="8"/>
        <end position="76"/>
    </location>
</feature>
<proteinExistence type="inferred from homology"/>
<comment type="function">
    <text evidence="4">Contacts the emerging nascent chain on the ribosome.</text>
</comment>
<comment type="similarity">
    <text evidence="4">Belongs to the NAC-alpha family.</text>
</comment>
<dbReference type="InterPro" id="IPR002715">
    <property type="entry name" value="Nas_poly-pep-assoc_cplx_dom"/>
</dbReference>
<dbReference type="SMART" id="SM01407">
    <property type="entry name" value="NAC"/>
    <property type="match status" value="1"/>
</dbReference>
<evidence type="ECO:0000256" key="5">
    <source>
        <dbReference type="NCBIfam" id="TIGR00264"/>
    </source>
</evidence>
<dbReference type="STRING" id="456442.Mboo_1830"/>
<dbReference type="GO" id="GO:0003723">
    <property type="term" value="F:RNA binding"/>
    <property type="evidence" value="ECO:0007669"/>
    <property type="project" value="UniProtKB-UniRule"/>
</dbReference>
<accession>A7I9D5</accession>
<organism evidence="7 8">
    <name type="scientific">Methanoregula boonei (strain DSM 21154 / JCM 14090 / 6A8)</name>
    <dbReference type="NCBI Taxonomy" id="456442"/>
    <lineage>
        <taxon>Archaea</taxon>
        <taxon>Methanobacteriati</taxon>
        <taxon>Methanobacteriota</taxon>
        <taxon>Stenosarchaea group</taxon>
        <taxon>Methanomicrobia</taxon>
        <taxon>Methanomicrobiales</taxon>
        <taxon>Methanoregulaceae</taxon>
        <taxon>Methanoregula</taxon>
    </lineage>
</organism>
<gene>
    <name evidence="4" type="primary">nac</name>
    <name evidence="7" type="ordered locus">Mboo_1830</name>
</gene>